<dbReference type="PANTHER" id="PTHR43939">
    <property type="entry name" value="COILED-COIL DOMAIN-CONTAINING PROTEIN 158"/>
    <property type="match status" value="1"/>
</dbReference>
<feature type="coiled-coil region" evidence="1">
    <location>
        <begin position="753"/>
        <end position="780"/>
    </location>
</feature>
<feature type="region of interest" description="Disordered" evidence="2">
    <location>
        <begin position="1"/>
        <end position="77"/>
    </location>
</feature>
<evidence type="ECO:0000256" key="2">
    <source>
        <dbReference type="SAM" id="MobiDB-lite"/>
    </source>
</evidence>
<dbReference type="EMBL" id="KZ305035">
    <property type="protein sequence ID" value="PIA43716.1"/>
    <property type="molecule type" value="Genomic_DNA"/>
</dbReference>
<feature type="coiled-coil region" evidence="1">
    <location>
        <begin position="872"/>
        <end position="949"/>
    </location>
</feature>
<dbReference type="SUPFAM" id="SSF57997">
    <property type="entry name" value="Tropomyosin"/>
    <property type="match status" value="1"/>
</dbReference>
<feature type="coiled-coil region" evidence="1">
    <location>
        <begin position="537"/>
        <end position="599"/>
    </location>
</feature>
<feature type="region of interest" description="Disordered" evidence="2">
    <location>
        <begin position="357"/>
        <end position="396"/>
    </location>
</feature>
<dbReference type="Gene3D" id="1.10.287.1490">
    <property type="match status" value="1"/>
</dbReference>
<reference evidence="3 4" key="1">
    <citation type="submission" date="2017-09" db="EMBL/GenBank/DDBJ databases">
        <title>WGS assembly of Aquilegia coerulea Goldsmith.</title>
        <authorList>
            <person name="Hodges S."/>
            <person name="Kramer E."/>
            <person name="Nordborg M."/>
            <person name="Tomkins J."/>
            <person name="Borevitz J."/>
            <person name="Derieg N."/>
            <person name="Yan J."/>
            <person name="Mihaltcheva S."/>
            <person name="Hayes R.D."/>
            <person name="Rokhsar D."/>
        </authorList>
    </citation>
    <scope>NUCLEOTIDE SEQUENCE [LARGE SCALE GENOMIC DNA]</scope>
    <source>
        <strain evidence="4">cv. Goldsmith</strain>
    </source>
</reference>
<feature type="coiled-coil region" evidence="1">
    <location>
        <begin position="1655"/>
        <end position="1811"/>
    </location>
</feature>
<feature type="compositionally biased region" description="Basic and acidic residues" evidence="2">
    <location>
        <begin position="359"/>
        <end position="371"/>
    </location>
</feature>
<name>A0A2G5DJL9_AQUCA</name>
<gene>
    <name evidence="3" type="ORF">AQUCO_01800044v1</name>
</gene>
<dbReference type="PANTHER" id="PTHR43939:SF50">
    <property type="entry name" value="NUCLEOPORIN"/>
    <property type="match status" value="1"/>
</dbReference>
<dbReference type="OrthoDB" id="649641at2759"/>
<keyword evidence="1" id="KW-0175">Coiled coil</keyword>
<feature type="region of interest" description="Disordered" evidence="2">
    <location>
        <begin position="183"/>
        <end position="219"/>
    </location>
</feature>
<feature type="compositionally biased region" description="Basic and acidic residues" evidence="2">
    <location>
        <begin position="199"/>
        <end position="214"/>
    </location>
</feature>
<feature type="coiled-coil region" evidence="1">
    <location>
        <begin position="1211"/>
        <end position="1259"/>
    </location>
</feature>
<evidence type="ECO:0000313" key="3">
    <source>
        <dbReference type="EMBL" id="PIA43718.1"/>
    </source>
</evidence>
<feature type="coiled-coil region" evidence="1">
    <location>
        <begin position="1872"/>
        <end position="1916"/>
    </location>
</feature>
<dbReference type="FunCoup" id="A0A2G5DJL9">
    <property type="interactions" value="1231"/>
</dbReference>
<protein>
    <submittedName>
        <fullName evidence="3">Uncharacterized protein</fullName>
    </submittedName>
</protein>
<dbReference type="Proteomes" id="UP000230069">
    <property type="component" value="Unassembled WGS sequence"/>
</dbReference>
<feature type="coiled-coil region" evidence="1">
    <location>
        <begin position="2202"/>
        <end position="2397"/>
    </location>
</feature>
<evidence type="ECO:0000256" key="1">
    <source>
        <dbReference type="SAM" id="Coils"/>
    </source>
</evidence>
<evidence type="ECO:0000313" key="4">
    <source>
        <dbReference type="Proteomes" id="UP000230069"/>
    </source>
</evidence>
<organism evidence="3 4">
    <name type="scientific">Aquilegia coerulea</name>
    <name type="common">Rocky mountain columbine</name>
    <dbReference type="NCBI Taxonomy" id="218851"/>
    <lineage>
        <taxon>Eukaryota</taxon>
        <taxon>Viridiplantae</taxon>
        <taxon>Streptophyta</taxon>
        <taxon>Embryophyta</taxon>
        <taxon>Tracheophyta</taxon>
        <taxon>Spermatophyta</taxon>
        <taxon>Magnoliopsida</taxon>
        <taxon>Ranunculales</taxon>
        <taxon>Ranunculaceae</taxon>
        <taxon>Thalictroideae</taxon>
        <taxon>Aquilegia</taxon>
    </lineage>
</organism>
<feature type="coiled-coil region" evidence="1">
    <location>
        <begin position="1510"/>
        <end position="1579"/>
    </location>
</feature>
<dbReference type="Gene3D" id="6.10.250.3110">
    <property type="match status" value="1"/>
</dbReference>
<accession>A0A2G5DJL9</accession>
<dbReference type="EMBL" id="KZ305035">
    <property type="protein sequence ID" value="PIA43718.1"/>
    <property type="molecule type" value="Genomic_DNA"/>
</dbReference>
<keyword evidence="4" id="KW-1185">Reference proteome</keyword>
<feature type="compositionally biased region" description="Basic residues" evidence="2">
    <location>
        <begin position="15"/>
        <end position="28"/>
    </location>
</feature>
<sequence>MDKNKNNRTDLLAVGRKKLQQFRKKKETKGKLSNKTSKSEHEGEADLEPSPVDPPASPKAAEGEPTLPHGVNAESSKSLLPHLIDSSVVTEADSVHEPVPVQELEFEPVTLVKEGANAECIVEHEEVQGSSIGPSDESVVVRDELTASADLASVDSLASYGDNRDAEKGPSLSHNLLCDISSNKEMESQEADGLVSKQCDGRDEESHNSLKDGKSLGSGCIRLEPEGVKESVAFGYPEIAKDTFAESQDLKETEKSTHEREFIEGDVSDISSNYKAKENYDEGSISTLSEATDEAEGMPYMKFVVGTDGTNFRTEGTSEMDSVTVTSDENHNVVIPVSAEVISREEGILPMVTEAGTEDTTHRTEETDERIQNAGNGSDLAVTPRELESTPDADGEEKSEMLLVETLKQQLYTTIVAKDFFHMQLAEQIELQKIFDQADNQLLNEVAKLTSILKETQDCNTSLSEELAQCRSDIQAMASGREELETQFVSARRELSQCRSDLQAVTAGKEGLETQFAAAGKDLAQCRSDLHAMSAVREELETQFASSRKEIEESTSRAFEFQTQLERSSVETANLLAELAGFRSSMEALENENAKLHANLTAEIGSRNKLEDENKYLLFEKEKLATLHLEHQEQFSSEHDKHTQLEVDLKEAMLRLEQLTQENLFLSSSVDIHKAKLMEIESKHSDLLSEATENRYTLEDVNIPADDEHSKQISQQLVGNDMSDVGESVVLGSTEGIAIQPLEGQNSGDSNRFSDLMAHLDEAQKTMHKLEKAIEGMHSHSVSLSRSSGKVAGAGVSKLIQAFELKVHHDENGPVELPLDEGERSTDDHLMLAKEQTRNLRAVLKELDLSAVKLNDEFKDAKSSKECGSAALSELQILYEASKQQNNNLEAKTVELVEKLSDYQSRTDAMQLQLYSMEQKSGEMESLIVNQVENMKKDLDDKLSALEQEWNFTIEEISGTIVNLDASIGRLSTTTASTVQSDGLNFGCRVAASVNAATNVIENLDEKLGESYTSLMNVHSSYESLNEKFYELHVTNGLAVEMLGLIYSELIRFTVSSCDDVQGSWMDVKHENKLDLLHPSNYLYLLNRLSELLDDRLLLKSAKGKLESELNNRAQEVAELKIYCVGSETILKLVEDVKSVVKLNDTEFDYGKPSVSHLESLIAFLVQKYREASEQAVSCREEFEVKSFEYSELQVKMAQLSSLSSQQEDENQILKKSLSEMEGTLEALRSDLQAKGAELEQAEQRVSSLREKLSIAVAKGKGLIVQRDGLKQSISEISSELERCSQDVQLKDTRLREVETKLKAYSEAGERIEALESELSYIRNSATGLRESFLLKDSILQRIEEVLEDLELPEHFHSRDIIEKIEWLARSVSGNSLQMTEWDQKSSVGGSYSDAGFAVRDGWQEETQSIHDPGFNELQRKNEELQTKFYGLAEHNEMLEQSLVERNNLVRRWEEVLDRIEMPLQFRSMDTEERIQWLGNALTEASHDRDFLRKKIEDFESHCGSLEADWEQSQRKISDLEADLQGVTRERELVSESLENLSSDQEKVLEKVNQYQLEKNNLQNEITRLQEKLVKLENDDHHVQGEIKKLQVLVTESLPDQGAEDIAHSGSGTECLEGLLRKLIESYMALSFEKTVVEDIVREHHSGNSGVVPDIQQKNVSLQSMEKDQMSLKEELEEALSNFAHEKAERVKIVEHYESLALDYETLGRQRDELQEKLNQEEMKFVSTRDKLNIAVRKGKGLVQQRDSLKQTIEDMKAEMNHLKNELSQREIALGQYEQKIRDLSIYPEKVETLERECLFLRSHLTQMEHRMQDSGNTLSSLMNSLNAIDIGSGLNTSDPVEKMETIGRLWHELQASLTSSEHESKKSKRATELLLAELNEVHERADSLQEELSKVEAALARISEERDLAEAARAEAFSRLENVTTDHSDKRRKELADVMKLKAVTDQLKKGCFGFSNLIADVFSADLKLLSNVEDGMESLFKQIDATHVVKPPLLAAPGGVLSANPAYEVTFPATDVSLDMKMQENFDDSTIDALHIVCRVVEECTREMDTIREKCYKHTVSCDHQAKTLSKAMQDVHKELASRKESLESTKRDFTIFESMRKEKDTEILLMHRKIALLYKACTRSILEIDNQKAQLVRDGMLVHGKDDMNAVLPALSDGQESIDGQTSFSEESISSIADTLLSAVKDLINIQAERTKNGQKELKVSISNLQKELQEKDIQKNRICAELVSQIKKAEADSKNYLVDLQSSKAQVGNLEKQIEALEQERNVLELKNKELHNGETSSLQLQERIISLNDLLSVKGQEIEDLMQALDEEELQMESLRNKIEELERISQEKNLVVENLEVSRAKTMAKLSTTVSKFDELHQLSEGLLSEIENLQAQLQGRDAEISFLRQEVTRCTNDVLAASQEGNKRNVTEMHNTLTWLDMMISRFGGCDVQLDNKDCSRLEACKEILEKHITSLFSELEALRVMAQNHDALLQIERNKTEELLHKSESLERFLHEKELMIESLQGSRDLGETTSVAPSEITEIEPMINKRAVAGATPQVRGLRKVNNDQVAISIDMDSGGSTLDDEDDKMHGFKALTTSRIVPRFTRPVSNMIDGLWVSCDRALMRQPALRLVIILYWFMLHTLLATSMV</sequence>
<dbReference type="STRING" id="218851.A0A2G5DJL9"/>
<proteinExistence type="predicted"/>